<accession>A0A9W7EST9</accession>
<reference evidence="8" key="1">
    <citation type="journal article" date="2023" name="Commun. Biol.">
        <title>Genome analysis of Parmales, the sister group of diatoms, reveals the evolutionary specialization of diatoms from phago-mixotrophs to photoautotrophs.</title>
        <authorList>
            <person name="Ban H."/>
            <person name="Sato S."/>
            <person name="Yoshikawa S."/>
            <person name="Yamada K."/>
            <person name="Nakamura Y."/>
            <person name="Ichinomiya M."/>
            <person name="Sato N."/>
            <person name="Blanc-Mathieu R."/>
            <person name="Endo H."/>
            <person name="Kuwata A."/>
            <person name="Ogata H."/>
        </authorList>
    </citation>
    <scope>NUCLEOTIDE SEQUENCE [LARGE SCALE GENOMIC DNA]</scope>
    <source>
        <strain evidence="8">NIES 3699</strain>
    </source>
</reference>
<evidence type="ECO:0000256" key="2">
    <source>
        <dbReference type="ARBA" id="ARBA00010827"/>
    </source>
</evidence>
<keyword evidence="4" id="KW-0472">Membrane</keyword>
<dbReference type="GO" id="GO:0009523">
    <property type="term" value="C:photosystem II"/>
    <property type="evidence" value="ECO:0007669"/>
    <property type="project" value="InterPro"/>
</dbReference>
<evidence type="ECO:0000256" key="3">
    <source>
        <dbReference type="ARBA" id="ARBA00023078"/>
    </source>
</evidence>
<gene>
    <name evidence="7" type="ORF">TrVE_jg2656</name>
</gene>
<dbReference type="Pfam" id="PF06514">
    <property type="entry name" value="PsbU"/>
    <property type="match status" value="1"/>
</dbReference>
<dbReference type="AlphaFoldDB" id="A0A9W7EST9"/>
<feature type="chain" id="PRO_5040722369" description="Photosystem II 12 kDa extrinsic protein" evidence="6">
    <location>
        <begin position="21"/>
        <end position="152"/>
    </location>
</feature>
<keyword evidence="6" id="KW-0732">Signal</keyword>
<evidence type="ECO:0000256" key="1">
    <source>
        <dbReference type="ARBA" id="ARBA00004170"/>
    </source>
</evidence>
<dbReference type="GO" id="GO:0042549">
    <property type="term" value="P:photosystem II stabilization"/>
    <property type="evidence" value="ECO:0007669"/>
    <property type="project" value="InterPro"/>
</dbReference>
<dbReference type="GO" id="GO:0015979">
    <property type="term" value="P:photosynthesis"/>
    <property type="evidence" value="ECO:0007669"/>
    <property type="project" value="InterPro"/>
</dbReference>
<sequence length="152" mass="16733">MARSFIYLLTIALLSSSSLAYNVGLTKRQFLKKACAATISIPIFAQAKVAFALQPEGFTIPDTEVVDGQQATGNRIDLNSAYVTDYKVFRGMYPTVAGKIASNGPYASTKDVYKLAKLSSEEVKVFKQYEKEFTALPAGRQFLERVNARQST</sequence>
<dbReference type="SUPFAM" id="SSF81585">
    <property type="entry name" value="PsbU/PolX domain-like"/>
    <property type="match status" value="1"/>
</dbReference>
<name>A0A9W7EST9_9STRA</name>
<dbReference type="GO" id="GO:0019898">
    <property type="term" value="C:extrinsic component of membrane"/>
    <property type="evidence" value="ECO:0007669"/>
    <property type="project" value="InterPro"/>
</dbReference>
<evidence type="ECO:0000313" key="8">
    <source>
        <dbReference type="Proteomes" id="UP001165160"/>
    </source>
</evidence>
<keyword evidence="3" id="KW-0793">Thylakoid</keyword>
<comment type="subcellular location">
    <subcellularLocation>
        <location evidence="1">Membrane</location>
        <topology evidence="1">Peripheral membrane protein</topology>
    </subcellularLocation>
</comment>
<organism evidence="7 8">
    <name type="scientific">Triparma verrucosa</name>
    <dbReference type="NCBI Taxonomy" id="1606542"/>
    <lineage>
        <taxon>Eukaryota</taxon>
        <taxon>Sar</taxon>
        <taxon>Stramenopiles</taxon>
        <taxon>Ochrophyta</taxon>
        <taxon>Bolidophyceae</taxon>
        <taxon>Parmales</taxon>
        <taxon>Triparmaceae</taxon>
        <taxon>Triparma</taxon>
    </lineage>
</organism>
<dbReference type="EMBL" id="BRXX01000083">
    <property type="protein sequence ID" value="GMH88610.1"/>
    <property type="molecule type" value="Genomic_DNA"/>
</dbReference>
<dbReference type="Gene3D" id="1.10.150.320">
    <property type="entry name" value="Photosystem II 12 kDa extrinsic protein"/>
    <property type="match status" value="1"/>
</dbReference>
<proteinExistence type="inferred from homology"/>
<dbReference type="Proteomes" id="UP001165160">
    <property type="component" value="Unassembled WGS sequence"/>
</dbReference>
<protein>
    <recommendedName>
        <fullName evidence="5">Photosystem II 12 kDa extrinsic protein</fullName>
    </recommendedName>
</protein>
<feature type="signal peptide" evidence="6">
    <location>
        <begin position="1"/>
        <end position="20"/>
    </location>
</feature>
<comment type="caution">
    <text evidence="7">The sequence shown here is derived from an EMBL/GenBank/DDBJ whole genome shotgun (WGS) entry which is preliminary data.</text>
</comment>
<evidence type="ECO:0000256" key="6">
    <source>
        <dbReference type="SAM" id="SignalP"/>
    </source>
</evidence>
<keyword evidence="8" id="KW-1185">Reference proteome</keyword>
<evidence type="ECO:0000313" key="7">
    <source>
        <dbReference type="EMBL" id="GMH88610.1"/>
    </source>
</evidence>
<dbReference type="InterPro" id="IPR010527">
    <property type="entry name" value="PSII_PsbU"/>
</dbReference>
<evidence type="ECO:0000256" key="4">
    <source>
        <dbReference type="ARBA" id="ARBA00023136"/>
    </source>
</evidence>
<comment type="similarity">
    <text evidence="2">Belongs to the PsbU family.</text>
</comment>
<evidence type="ECO:0000256" key="5">
    <source>
        <dbReference type="ARBA" id="ARBA00043089"/>
    </source>
</evidence>